<comment type="similarity">
    <text evidence="1">Belongs to the peptidase C1 family.</text>
</comment>
<dbReference type="STRING" id="5722.A2F4G0"/>
<feature type="domain" description="Peptidase C1A papain C-terminal" evidence="2">
    <location>
        <begin position="2"/>
        <end position="201"/>
    </location>
</feature>
<dbReference type="eggNOG" id="KOG1543">
    <property type="taxonomic scope" value="Eukaryota"/>
</dbReference>
<sequence>MQPGACAASWAFGTIAAEESQWAIQKDQLLVLSSQCLVDCVQLSFGCGGGWPSGTYKSIMKQFNGTFILDSDYPYTAKRGVCKFDSMPKAAPIMTTYGTTTKYNETALALAVSLVGVATVSVDASRTSFQLYQSGIYYEPDCSTETMDLSMACVGYGTEGTTNYWIVKNCFGDKWGEQGYIRMIKDKNNNCAIATDVHIPQVI</sequence>
<dbReference type="GO" id="GO:0004197">
    <property type="term" value="F:cysteine-type endopeptidase activity"/>
    <property type="evidence" value="ECO:0000318"/>
    <property type="project" value="GO_Central"/>
</dbReference>
<dbReference type="InterPro" id="IPR013128">
    <property type="entry name" value="Peptidase_C1A"/>
</dbReference>
<dbReference type="GO" id="GO:0051603">
    <property type="term" value="P:proteolysis involved in protein catabolic process"/>
    <property type="evidence" value="ECO:0000318"/>
    <property type="project" value="GO_Central"/>
</dbReference>
<dbReference type="InterPro" id="IPR000668">
    <property type="entry name" value="Peptidase_C1A_C"/>
</dbReference>
<organism evidence="3 4">
    <name type="scientific">Trichomonas vaginalis (strain ATCC PRA-98 / G3)</name>
    <dbReference type="NCBI Taxonomy" id="412133"/>
    <lineage>
        <taxon>Eukaryota</taxon>
        <taxon>Metamonada</taxon>
        <taxon>Parabasalia</taxon>
        <taxon>Trichomonadida</taxon>
        <taxon>Trichomonadidae</taxon>
        <taxon>Trichomonas</taxon>
    </lineage>
</organism>
<dbReference type="EMBL" id="DS113609">
    <property type="protein sequence ID" value="EAY00225.1"/>
    <property type="molecule type" value="Genomic_DNA"/>
</dbReference>
<dbReference type="InParanoid" id="A2F4G0"/>
<evidence type="ECO:0000259" key="2">
    <source>
        <dbReference type="SMART" id="SM00645"/>
    </source>
</evidence>
<dbReference type="SUPFAM" id="SSF54001">
    <property type="entry name" value="Cysteine proteinases"/>
    <property type="match status" value="1"/>
</dbReference>
<evidence type="ECO:0000313" key="4">
    <source>
        <dbReference type="Proteomes" id="UP000001542"/>
    </source>
</evidence>
<dbReference type="AlphaFoldDB" id="A2F4G0"/>
<dbReference type="OrthoDB" id="190265at2759"/>
<dbReference type="InterPro" id="IPR038765">
    <property type="entry name" value="Papain-like_cys_pep_sf"/>
</dbReference>
<dbReference type="RefSeq" id="XP_001313154.1">
    <property type="nucleotide sequence ID" value="XM_001313153.1"/>
</dbReference>
<proteinExistence type="inferred from homology"/>
<dbReference type="MEROPS" id="C01.082"/>
<dbReference type="VEuPathDB" id="TrichDB:TVAG_405280"/>
<dbReference type="Gene3D" id="3.90.70.10">
    <property type="entry name" value="Cysteine proteinases"/>
    <property type="match status" value="1"/>
</dbReference>
<dbReference type="OMA" id="RENNGCH"/>
<keyword evidence="4" id="KW-1185">Reference proteome</keyword>
<dbReference type="GO" id="GO:0005764">
    <property type="term" value="C:lysosome"/>
    <property type="evidence" value="ECO:0000318"/>
    <property type="project" value="GO_Central"/>
</dbReference>
<dbReference type="KEGG" id="tva:4758044"/>
<dbReference type="VEuPathDB" id="TrichDB:TVAGG3_1031250"/>
<gene>
    <name evidence="3" type="ORF">TVAG_257790</name>
</gene>
<evidence type="ECO:0000313" key="3">
    <source>
        <dbReference type="EMBL" id="EAY00225.1"/>
    </source>
</evidence>
<dbReference type="Pfam" id="PF00112">
    <property type="entry name" value="Peptidase_C1"/>
    <property type="match status" value="1"/>
</dbReference>
<name>A2F4G0_TRIV3</name>
<dbReference type="PANTHER" id="PTHR12411">
    <property type="entry name" value="CYSTEINE PROTEASE FAMILY C1-RELATED"/>
    <property type="match status" value="1"/>
</dbReference>
<accession>A2F4G0</accession>
<dbReference type="InterPro" id="IPR039417">
    <property type="entry name" value="Peptidase_C1A_papain-like"/>
</dbReference>
<protein>
    <submittedName>
        <fullName evidence="3">Clan CA, family C1, cathepsin L-like cysteine peptidase</fullName>
    </submittedName>
</protein>
<dbReference type="FunFam" id="3.90.70.10:FF:000414">
    <property type="entry name" value="Clan CA, family C1, cathepsin L-like cysteine peptidase"/>
    <property type="match status" value="1"/>
</dbReference>
<evidence type="ECO:0000256" key="1">
    <source>
        <dbReference type="ARBA" id="ARBA00008455"/>
    </source>
</evidence>
<reference evidence="3" key="1">
    <citation type="submission" date="2006-10" db="EMBL/GenBank/DDBJ databases">
        <authorList>
            <person name="Amadeo P."/>
            <person name="Zhao Q."/>
            <person name="Wortman J."/>
            <person name="Fraser-Liggett C."/>
            <person name="Carlton J."/>
        </authorList>
    </citation>
    <scope>NUCLEOTIDE SEQUENCE</scope>
    <source>
        <strain evidence="3">G3</strain>
    </source>
</reference>
<dbReference type="GO" id="GO:0005615">
    <property type="term" value="C:extracellular space"/>
    <property type="evidence" value="ECO:0000318"/>
    <property type="project" value="GO_Central"/>
</dbReference>
<dbReference type="Proteomes" id="UP000001542">
    <property type="component" value="Unassembled WGS sequence"/>
</dbReference>
<dbReference type="SMART" id="SM00645">
    <property type="entry name" value="Pept_C1"/>
    <property type="match status" value="1"/>
</dbReference>
<dbReference type="CDD" id="cd02248">
    <property type="entry name" value="Peptidase_C1A"/>
    <property type="match status" value="1"/>
</dbReference>
<reference evidence="3" key="2">
    <citation type="journal article" date="2007" name="Science">
        <title>Draft genome sequence of the sexually transmitted pathogen Trichomonas vaginalis.</title>
        <authorList>
            <person name="Carlton J.M."/>
            <person name="Hirt R.P."/>
            <person name="Silva J.C."/>
            <person name="Delcher A.L."/>
            <person name="Schatz M."/>
            <person name="Zhao Q."/>
            <person name="Wortman J.R."/>
            <person name="Bidwell S.L."/>
            <person name="Alsmark U.C.M."/>
            <person name="Besteiro S."/>
            <person name="Sicheritz-Ponten T."/>
            <person name="Noel C.J."/>
            <person name="Dacks J.B."/>
            <person name="Foster P.G."/>
            <person name="Simillion C."/>
            <person name="Van de Peer Y."/>
            <person name="Miranda-Saavedra D."/>
            <person name="Barton G.J."/>
            <person name="Westrop G.D."/>
            <person name="Mueller S."/>
            <person name="Dessi D."/>
            <person name="Fiori P.L."/>
            <person name="Ren Q."/>
            <person name="Paulsen I."/>
            <person name="Zhang H."/>
            <person name="Bastida-Corcuera F.D."/>
            <person name="Simoes-Barbosa A."/>
            <person name="Brown M.T."/>
            <person name="Hayes R.D."/>
            <person name="Mukherjee M."/>
            <person name="Okumura C.Y."/>
            <person name="Schneider R."/>
            <person name="Smith A.J."/>
            <person name="Vanacova S."/>
            <person name="Villalvazo M."/>
            <person name="Haas B.J."/>
            <person name="Pertea M."/>
            <person name="Feldblyum T.V."/>
            <person name="Utterback T.R."/>
            <person name="Shu C.L."/>
            <person name="Osoegawa K."/>
            <person name="de Jong P.J."/>
            <person name="Hrdy I."/>
            <person name="Horvathova L."/>
            <person name="Zubacova Z."/>
            <person name="Dolezal P."/>
            <person name="Malik S.B."/>
            <person name="Logsdon J.M. Jr."/>
            <person name="Henze K."/>
            <person name="Gupta A."/>
            <person name="Wang C.C."/>
            <person name="Dunne R.L."/>
            <person name="Upcroft J.A."/>
            <person name="Upcroft P."/>
            <person name="White O."/>
            <person name="Salzberg S.L."/>
            <person name="Tang P."/>
            <person name="Chiu C.-H."/>
            <person name="Lee Y.-S."/>
            <person name="Embley T.M."/>
            <person name="Coombs G.H."/>
            <person name="Mottram J.C."/>
            <person name="Tachezy J."/>
            <person name="Fraser-Liggett C.M."/>
            <person name="Johnson P.J."/>
        </authorList>
    </citation>
    <scope>NUCLEOTIDE SEQUENCE [LARGE SCALE GENOMIC DNA]</scope>
    <source>
        <strain evidence="3">G3</strain>
    </source>
</reference>